<evidence type="ECO:0000313" key="2">
    <source>
        <dbReference type="Proteomes" id="UP000199138"/>
    </source>
</evidence>
<dbReference type="Gene3D" id="1.10.1660.10">
    <property type="match status" value="1"/>
</dbReference>
<evidence type="ECO:0000313" key="1">
    <source>
        <dbReference type="EMBL" id="SFU27122.1"/>
    </source>
</evidence>
<reference evidence="1 2" key="1">
    <citation type="submission" date="2016-10" db="EMBL/GenBank/DDBJ databases">
        <authorList>
            <person name="de Groot N.N."/>
        </authorList>
    </citation>
    <scope>NUCLEOTIDE SEQUENCE [LARGE SCALE GENOMIC DNA]</scope>
    <source>
        <strain evidence="1 2">CGMCC 1.12333</strain>
    </source>
</reference>
<organism evidence="1 2">
    <name type="scientific">Pustulibacterium marinum</name>
    <dbReference type="NCBI Taxonomy" id="1224947"/>
    <lineage>
        <taxon>Bacteria</taxon>
        <taxon>Pseudomonadati</taxon>
        <taxon>Bacteroidota</taxon>
        <taxon>Flavobacteriia</taxon>
        <taxon>Flavobacteriales</taxon>
        <taxon>Flavobacteriaceae</taxon>
        <taxon>Pustulibacterium</taxon>
    </lineage>
</organism>
<dbReference type="Pfam" id="PF13591">
    <property type="entry name" value="MerR_2"/>
    <property type="match status" value="1"/>
</dbReference>
<dbReference type="AlphaFoldDB" id="A0A1I7ETB2"/>
<keyword evidence="2" id="KW-1185">Reference proteome</keyword>
<dbReference type="OrthoDB" id="1494789at2"/>
<dbReference type="Proteomes" id="UP000199138">
    <property type="component" value="Unassembled WGS sequence"/>
</dbReference>
<protein>
    <submittedName>
        <fullName evidence="1">MerR HTH family regulatory protein</fullName>
    </submittedName>
</protein>
<name>A0A1I7ETB2_9FLAO</name>
<proteinExistence type="predicted"/>
<accession>A0A1I7ETB2</accession>
<dbReference type="RefSeq" id="WP_093021372.1">
    <property type="nucleotide sequence ID" value="NZ_FPBK01000001.1"/>
</dbReference>
<sequence length="94" mass="11090">MNSTTLISVTSFCESHAIEPKFIETLAQYEFVEIIEQEKEQFIEEECLATIERMMRLHYDLNINMEGIDAIQHLLNQIHELQKEVVLLRNKLNP</sequence>
<dbReference type="STRING" id="1224947.SAMN05216480_10174"/>
<dbReference type="EMBL" id="FPBK01000001">
    <property type="protein sequence ID" value="SFU27122.1"/>
    <property type="molecule type" value="Genomic_DNA"/>
</dbReference>
<gene>
    <name evidence="1" type="ORF">SAMN05216480_10174</name>
</gene>